<sequence>MALRKLVIQDLKKVACSDDAAINPNVMRQPRAYTNRKTKGVATQGRVTLKSNIIFGLGHPNKEGSEQSADSTPPSPRRIVVLVESPVTPDFCLL</sequence>
<feature type="region of interest" description="Disordered" evidence="1">
    <location>
        <begin position="57"/>
        <end position="76"/>
    </location>
</feature>
<dbReference type="AlphaFoldDB" id="A0A218XNW5"/>
<accession>A0A218XNW5</accession>
<gene>
    <name evidence="2" type="ORF">CDL15_Pgr026392</name>
</gene>
<evidence type="ECO:0000313" key="3">
    <source>
        <dbReference type="Proteomes" id="UP000197138"/>
    </source>
</evidence>
<dbReference type="EMBL" id="MTKT01001082">
    <property type="protein sequence ID" value="OWM86500.1"/>
    <property type="molecule type" value="Genomic_DNA"/>
</dbReference>
<proteinExistence type="predicted"/>
<name>A0A218XNW5_PUNGR</name>
<evidence type="ECO:0000256" key="1">
    <source>
        <dbReference type="SAM" id="MobiDB-lite"/>
    </source>
</evidence>
<evidence type="ECO:0000313" key="2">
    <source>
        <dbReference type="EMBL" id="OWM86500.1"/>
    </source>
</evidence>
<organism evidence="2 3">
    <name type="scientific">Punica granatum</name>
    <name type="common">Pomegranate</name>
    <dbReference type="NCBI Taxonomy" id="22663"/>
    <lineage>
        <taxon>Eukaryota</taxon>
        <taxon>Viridiplantae</taxon>
        <taxon>Streptophyta</taxon>
        <taxon>Embryophyta</taxon>
        <taxon>Tracheophyta</taxon>
        <taxon>Spermatophyta</taxon>
        <taxon>Magnoliopsida</taxon>
        <taxon>eudicotyledons</taxon>
        <taxon>Gunneridae</taxon>
        <taxon>Pentapetalae</taxon>
        <taxon>rosids</taxon>
        <taxon>malvids</taxon>
        <taxon>Myrtales</taxon>
        <taxon>Lythraceae</taxon>
        <taxon>Punica</taxon>
    </lineage>
</organism>
<protein>
    <submittedName>
        <fullName evidence="2">Uncharacterized protein</fullName>
    </submittedName>
</protein>
<reference evidence="3" key="1">
    <citation type="journal article" date="2017" name="Plant J.">
        <title>The pomegranate (Punica granatum L.) genome and the genomics of punicalagin biosynthesis.</title>
        <authorList>
            <person name="Qin G."/>
            <person name="Xu C."/>
            <person name="Ming R."/>
            <person name="Tang H."/>
            <person name="Guyot R."/>
            <person name="Kramer E.M."/>
            <person name="Hu Y."/>
            <person name="Yi X."/>
            <person name="Qi Y."/>
            <person name="Xu X."/>
            <person name="Gao Z."/>
            <person name="Pan H."/>
            <person name="Jian J."/>
            <person name="Tian Y."/>
            <person name="Yue Z."/>
            <person name="Xu Y."/>
        </authorList>
    </citation>
    <scope>NUCLEOTIDE SEQUENCE [LARGE SCALE GENOMIC DNA]</scope>
    <source>
        <strain evidence="3">cv. Dabenzi</strain>
    </source>
</reference>
<comment type="caution">
    <text evidence="2">The sequence shown here is derived from an EMBL/GenBank/DDBJ whole genome shotgun (WGS) entry which is preliminary data.</text>
</comment>
<dbReference type="Proteomes" id="UP000197138">
    <property type="component" value="Unassembled WGS sequence"/>
</dbReference>